<dbReference type="InterPro" id="IPR029063">
    <property type="entry name" value="SAM-dependent_MTases_sf"/>
</dbReference>
<dbReference type="PANTHER" id="PTHR12049:SF5">
    <property type="entry name" value="PROTEIN ARGININE METHYLTRANSFERASE NDUFAF7 HOMOLOG, MITOCHONDRIAL"/>
    <property type="match status" value="1"/>
</dbReference>
<evidence type="ECO:0000256" key="7">
    <source>
        <dbReference type="ARBA" id="ARBA00048612"/>
    </source>
</evidence>
<evidence type="ECO:0000256" key="1">
    <source>
        <dbReference type="ARBA" id="ARBA00004173"/>
    </source>
</evidence>
<dbReference type="GO" id="GO:0035243">
    <property type="term" value="F:protein-arginine omega-N symmetric methyltransferase activity"/>
    <property type="evidence" value="ECO:0007669"/>
    <property type="project" value="UniProtKB-EC"/>
</dbReference>
<dbReference type="EC" id="2.1.1.320" evidence="3"/>
<evidence type="ECO:0000256" key="8">
    <source>
        <dbReference type="SAM" id="MobiDB-lite"/>
    </source>
</evidence>
<protein>
    <recommendedName>
        <fullName evidence="3">type II protein arginine methyltransferase</fullName>
        <ecNumber evidence="3">2.1.1.320</ecNumber>
    </recommendedName>
</protein>
<keyword evidence="6" id="KW-0496">Mitochondrion</keyword>
<dbReference type="EMBL" id="JAHMUF010000024">
    <property type="protein sequence ID" value="KAG7191685.1"/>
    <property type="molecule type" value="Genomic_DNA"/>
</dbReference>
<comment type="subcellular location">
    <subcellularLocation>
        <location evidence="1">Mitochondrion</location>
    </subcellularLocation>
</comment>
<comment type="caution">
    <text evidence="9">The sequence shown here is derived from an EMBL/GenBank/DDBJ whole genome shotgun (WGS) entry which is preliminary data.</text>
</comment>
<dbReference type="Gene3D" id="3.40.50.12710">
    <property type="match status" value="1"/>
</dbReference>
<evidence type="ECO:0000256" key="3">
    <source>
        <dbReference type="ARBA" id="ARBA00011935"/>
    </source>
</evidence>
<accession>A0A9P7V5S1</accession>
<evidence type="ECO:0000256" key="5">
    <source>
        <dbReference type="ARBA" id="ARBA00022679"/>
    </source>
</evidence>
<dbReference type="AlphaFoldDB" id="A0A9P7V5S1"/>
<feature type="region of interest" description="Disordered" evidence="8">
    <location>
        <begin position="58"/>
        <end position="94"/>
    </location>
</feature>
<evidence type="ECO:0000256" key="2">
    <source>
        <dbReference type="ARBA" id="ARBA00005891"/>
    </source>
</evidence>
<evidence type="ECO:0000256" key="4">
    <source>
        <dbReference type="ARBA" id="ARBA00022603"/>
    </source>
</evidence>
<dbReference type="InterPro" id="IPR003788">
    <property type="entry name" value="NDUFAF7"/>
</dbReference>
<dbReference type="Pfam" id="PF02636">
    <property type="entry name" value="Methyltransf_28"/>
    <property type="match status" value="1"/>
</dbReference>
<gene>
    <name evidence="9" type="ORF">KQ657_002821</name>
</gene>
<evidence type="ECO:0000313" key="10">
    <source>
        <dbReference type="Proteomes" id="UP000790833"/>
    </source>
</evidence>
<dbReference type="Proteomes" id="UP000790833">
    <property type="component" value="Unassembled WGS sequence"/>
</dbReference>
<keyword evidence="10" id="KW-1185">Reference proteome</keyword>
<reference evidence="9" key="1">
    <citation type="submission" date="2021-03" db="EMBL/GenBank/DDBJ databases">
        <authorList>
            <person name="Palmer J.M."/>
        </authorList>
    </citation>
    <scope>NUCLEOTIDE SEQUENCE</scope>
    <source>
        <strain evidence="9">ARV_011</strain>
    </source>
</reference>
<feature type="compositionally biased region" description="Basic and acidic residues" evidence="8">
    <location>
        <begin position="64"/>
        <end position="76"/>
    </location>
</feature>
<dbReference type="SUPFAM" id="SSF53335">
    <property type="entry name" value="S-adenosyl-L-methionine-dependent methyltransferases"/>
    <property type="match status" value="1"/>
</dbReference>
<dbReference type="GO" id="GO:0032259">
    <property type="term" value="P:methylation"/>
    <property type="evidence" value="ECO:0007669"/>
    <property type="project" value="UniProtKB-KW"/>
</dbReference>
<dbReference type="RefSeq" id="XP_043047237.1">
    <property type="nucleotide sequence ID" value="XM_043193568.1"/>
</dbReference>
<dbReference type="GeneID" id="66116195"/>
<evidence type="ECO:0000256" key="6">
    <source>
        <dbReference type="ARBA" id="ARBA00023128"/>
    </source>
</evidence>
<keyword evidence="5" id="KW-0808">Transferase</keyword>
<evidence type="ECO:0000313" key="9">
    <source>
        <dbReference type="EMBL" id="KAG7191685.1"/>
    </source>
</evidence>
<keyword evidence="4" id="KW-0489">Methyltransferase</keyword>
<sequence length="623" mass="72675">MYGVRDRVCASGLRIFRRQLFKKLNPKSIIEKDDLVHHEYSIRPDTFAFKVSEDRTRGFGKRRKDGDNNKDIDSGKAHPFQKVDNTSSISTTDSISSTSFNPIQFIYQNSTNYPFDVKSPQQVYNEYPLTTSAKLSRLKSRPKRVKMSSVDFIEDSLYNPHYGYFSKEVEIFHPDKPFNYNNIEDVDEFMESWEQAYTKYDMYQNTTRQDQNQNQIHDLMLPTENKSTTTTASKYASMAKSVYKQDIEAAQSHTKSKRSLQLWHTPTELFQPHYGEALARYIIVNYKLNGSYPYHDLVIYEMGGGNGTMMCDILKYIKQNEPEIYSRTTYKIIEISSQLAHKQLSSALRNRLTNQGLDTSKLEIINQSIFTWNQVVDSPCFFIALEVFDNFAHDLIRYDNETGVPYEGRVLIDDKGDFYEFFSPQLSQYSLAFLNLRENGSFPILKKLNNFNSKWNLTKTCFPFFNKDLIHPLEHSTTKLKWVNRMLPFKDNLTPGEFIPTRLLQFFHILQHKFPQHSLISSDFNYLPKAIPGYYNGPVVQTVLQDRMVDVSTYMCYQGYFDIMFATDFNLALDLYKQVVGKVARVESHKEFLEQWADIDATTTRKGDNPMLDFYTNVSFMVS</sequence>
<dbReference type="PANTHER" id="PTHR12049">
    <property type="entry name" value="PROTEIN ARGININE METHYLTRANSFERASE NDUFAF7, MITOCHONDRIAL"/>
    <property type="match status" value="1"/>
</dbReference>
<dbReference type="GO" id="GO:0005739">
    <property type="term" value="C:mitochondrion"/>
    <property type="evidence" value="ECO:0007669"/>
    <property type="project" value="UniProtKB-SubCell"/>
</dbReference>
<comment type="catalytic activity">
    <reaction evidence="7">
        <text>L-arginyl-[protein] + 2 S-adenosyl-L-methionine = N(omega),N(omega)'-dimethyl-L-arginyl-[protein] + 2 S-adenosyl-L-homocysteine + 2 H(+)</text>
        <dbReference type="Rhea" id="RHEA:48108"/>
        <dbReference type="Rhea" id="RHEA-COMP:10532"/>
        <dbReference type="Rhea" id="RHEA-COMP:11992"/>
        <dbReference type="ChEBI" id="CHEBI:15378"/>
        <dbReference type="ChEBI" id="CHEBI:29965"/>
        <dbReference type="ChEBI" id="CHEBI:57856"/>
        <dbReference type="ChEBI" id="CHEBI:59789"/>
        <dbReference type="ChEBI" id="CHEBI:88221"/>
        <dbReference type="EC" id="2.1.1.320"/>
    </reaction>
</comment>
<dbReference type="OrthoDB" id="17415at2759"/>
<proteinExistence type="inferred from homology"/>
<name>A0A9P7V5S1_9ASCO</name>
<dbReference type="InterPro" id="IPR038375">
    <property type="entry name" value="NDUFAF7_sf"/>
</dbReference>
<comment type="similarity">
    <text evidence="2">Belongs to the NDUFAF7 family.</text>
</comment>
<organism evidence="9 10">
    <name type="scientific">Scheffersomyces spartinae</name>
    <dbReference type="NCBI Taxonomy" id="45513"/>
    <lineage>
        <taxon>Eukaryota</taxon>
        <taxon>Fungi</taxon>
        <taxon>Dikarya</taxon>
        <taxon>Ascomycota</taxon>
        <taxon>Saccharomycotina</taxon>
        <taxon>Pichiomycetes</taxon>
        <taxon>Debaryomycetaceae</taxon>
        <taxon>Scheffersomyces</taxon>
    </lineage>
</organism>